<protein>
    <submittedName>
        <fullName evidence="1">Uncharacterized protein</fullName>
    </submittedName>
</protein>
<comment type="caution">
    <text evidence="1">The sequence shown here is derived from an EMBL/GenBank/DDBJ whole genome shotgun (WGS) entry which is preliminary data.</text>
</comment>
<dbReference type="AlphaFoldDB" id="A0A2H0YVR7"/>
<reference evidence="1 2" key="1">
    <citation type="submission" date="2017-09" db="EMBL/GenBank/DDBJ databases">
        <title>Depth-based differentiation of microbial function through sediment-hosted aquifers and enrichment of novel symbionts in the deep terrestrial subsurface.</title>
        <authorList>
            <person name="Probst A.J."/>
            <person name="Ladd B."/>
            <person name="Jarett J.K."/>
            <person name="Geller-Mcgrath D.E."/>
            <person name="Sieber C.M."/>
            <person name="Emerson J.B."/>
            <person name="Anantharaman K."/>
            <person name="Thomas B.C."/>
            <person name="Malmstrom R."/>
            <person name="Stieglmeier M."/>
            <person name="Klingl A."/>
            <person name="Woyke T."/>
            <person name="Ryan C.M."/>
            <person name="Banfield J.F."/>
        </authorList>
    </citation>
    <scope>NUCLEOTIDE SEQUENCE [LARGE SCALE GENOMIC DNA]</scope>
    <source>
        <strain evidence="1">CG08_land_8_20_14_0_20_40_16</strain>
    </source>
</reference>
<accession>A0A2H0YVR7</accession>
<gene>
    <name evidence="1" type="ORF">COT24_02730</name>
</gene>
<sequence length="106" mass="11699">MKASNEVMPDQRILLIKDLRSALRQAALLLAGKNGCSGAILSVSWNSHSFQCTIDPEMAITIERAIWCNWYSGDLREAGEMVNKLLAEGFDPNCRNQFVISVTPAS</sequence>
<name>A0A2H0YVR7_9BACT</name>
<evidence type="ECO:0000313" key="1">
    <source>
        <dbReference type="EMBL" id="PIS42587.1"/>
    </source>
</evidence>
<organism evidence="1 2">
    <name type="scientific">Candidatus Kerfeldbacteria bacterium CG08_land_8_20_14_0_20_40_16</name>
    <dbReference type="NCBI Taxonomy" id="2014244"/>
    <lineage>
        <taxon>Bacteria</taxon>
        <taxon>Candidatus Kerfeldiibacteriota</taxon>
    </lineage>
</organism>
<proteinExistence type="predicted"/>
<dbReference type="EMBL" id="PEXU01000033">
    <property type="protein sequence ID" value="PIS42587.1"/>
    <property type="molecule type" value="Genomic_DNA"/>
</dbReference>
<dbReference type="Proteomes" id="UP000231542">
    <property type="component" value="Unassembled WGS sequence"/>
</dbReference>
<evidence type="ECO:0000313" key="2">
    <source>
        <dbReference type="Proteomes" id="UP000231542"/>
    </source>
</evidence>